<gene>
    <name evidence="8" type="ORF">CYFA0S_09e03356g</name>
</gene>
<evidence type="ECO:0000259" key="7">
    <source>
        <dbReference type="Pfam" id="PF04991"/>
    </source>
</evidence>
<feature type="region of interest" description="Disordered" evidence="5">
    <location>
        <begin position="183"/>
        <end position="219"/>
    </location>
</feature>
<evidence type="ECO:0000256" key="6">
    <source>
        <dbReference type="SAM" id="Phobius"/>
    </source>
</evidence>
<dbReference type="AlphaFoldDB" id="A0A061AYX6"/>
<dbReference type="PANTHER" id="PTHR15407:SF28">
    <property type="entry name" value="RIBITOL-5-PHOSPHATE TRANSFERASE FKTN"/>
    <property type="match status" value="1"/>
</dbReference>
<keyword evidence="4 6" id="KW-0472">Membrane</keyword>
<sequence>MSPQTLYRSLRRSRALRYGLAIILINAAILSIMRYDSDIVLASVGDKLSKLRYQSTGIPDNDITKEFALENYFTTKLAYGYKVPHVFHEEKPMVYDYDPRLTNAVFLHQITKQFQRLGDVTQIELPFSWYDWSDLSVLNGYIELPPSDKPGCEYVCRRSLRKTDTAQLQKKIDKLHALQNGGSFSIEDDGVEDSEDAAEKESMPKISPRALSPRRTRVRNSREAKNCAKYCKTDKSPNQPGFRIFRQLFKGKPNLKTVHGRSFLYSEAPSPNSIVLVTKKGNLQINVKSNDQLDNKQDHNMVNSGFVQELVRDRSADINILEIYHDLLETLPISKPNELNFKYKVDLTHDDFTFNAPEYLDTHTPNTRYEKAFQDSLHFSLQNRDEVLKKYLNEAMLARGSGVNGGHFDSRFFNDGKYSDEERQAVLTRLLRTWFALTSNAGLLSWVSHGALLAHEFNAVGFPWDDDLDIQMPFKHFARLAELYNSSIIVEDPEYGLGRFYLDTTNSITHRSKGNGLNRIDGRFIDTNTGFFIDVTALGVSPISLPTRYVEQYKTLPKKKDLEIENWDPNVILDDYYTWLTTEEELQLSKDDAVFAERMKKLKELRSAKPSGLTKANTLQERFDINTRLRVYNCRNEHSYVLEELSPLRLSYQDKVKVYLPNSAPTLLEREYKKQPKLTGDFRGYFFLPAIRNWVGFKTVLDSVDFSVFQDLNTAEEVDMVAMLDNDEVFNAYRRTYDASLLHEKESKIISDSAYSEEEKDRLLTELMMGRHFDPIFKDPFQSKLEALALEDTDVKPLIDTEKEKMKEQLKIEYAKTVDYTFGDSNMQLSHDFNKVSRTLKDDLYDYKFNGYQPDLDAKIVQLQKQIDSVSGKGDAMSKEDKEAVAKWQQEIMTLHQKKTKAEEEALAAEAAQNNEAEAKPDADSAGASPIEE</sequence>
<dbReference type="GO" id="GO:0009100">
    <property type="term" value="P:glycoprotein metabolic process"/>
    <property type="evidence" value="ECO:0007669"/>
    <property type="project" value="UniProtKB-ARBA"/>
</dbReference>
<keyword evidence="2 6" id="KW-0812">Transmembrane</keyword>
<evidence type="ECO:0000313" key="8">
    <source>
        <dbReference type="EMBL" id="CDR42427.1"/>
    </source>
</evidence>
<dbReference type="EMBL" id="LK052894">
    <property type="protein sequence ID" value="CDR42427.1"/>
    <property type="molecule type" value="Genomic_DNA"/>
</dbReference>
<dbReference type="GO" id="GO:0016020">
    <property type="term" value="C:membrane"/>
    <property type="evidence" value="ECO:0007669"/>
    <property type="project" value="UniProtKB-SubCell"/>
</dbReference>
<feature type="compositionally biased region" description="Acidic residues" evidence="5">
    <location>
        <begin position="186"/>
        <end position="196"/>
    </location>
</feature>
<name>A0A061AYX6_CYBFA</name>
<keyword evidence="3 6" id="KW-1133">Transmembrane helix</keyword>
<accession>A0A061AYX6</accession>
<organism evidence="8">
    <name type="scientific">Cyberlindnera fabianii</name>
    <name type="common">Yeast</name>
    <name type="synonym">Hansenula fabianii</name>
    <dbReference type="NCBI Taxonomy" id="36022"/>
    <lineage>
        <taxon>Eukaryota</taxon>
        <taxon>Fungi</taxon>
        <taxon>Dikarya</taxon>
        <taxon>Ascomycota</taxon>
        <taxon>Saccharomycotina</taxon>
        <taxon>Saccharomycetes</taxon>
        <taxon>Phaffomycetales</taxon>
        <taxon>Phaffomycetaceae</taxon>
        <taxon>Cyberlindnera</taxon>
    </lineage>
</organism>
<evidence type="ECO:0000256" key="5">
    <source>
        <dbReference type="SAM" id="MobiDB-lite"/>
    </source>
</evidence>
<dbReference type="OrthoDB" id="444255at2759"/>
<comment type="subcellular location">
    <subcellularLocation>
        <location evidence="1">Membrane</location>
        <topology evidence="1">Single-pass membrane protein</topology>
    </subcellularLocation>
</comment>
<evidence type="ECO:0000256" key="1">
    <source>
        <dbReference type="ARBA" id="ARBA00004167"/>
    </source>
</evidence>
<dbReference type="PANTHER" id="PTHR15407">
    <property type="entry name" value="FUKUTIN-RELATED"/>
    <property type="match status" value="1"/>
</dbReference>
<evidence type="ECO:0000256" key="4">
    <source>
        <dbReference type="ARBA" id="ARBA00023136"/>
    </source>
</evidence>
<feature type="transmembrane region" description="Helical" evidence="6">
    <location>
        <begin position="15"/>
        <end position="33"/>
    </location>
</feature>
<dbReference type="VEuPathDB" id="FungiDB:BON22_2702"/>
<dbReference type="InterPro" id="IPR009644">
    <property type="entry name" value="FKTN/MNN4/W02B3.4-1"/>
</dbReference>
<dbReference type="PhylomeDB" id="A0A061AYX6"/>
<protein>
    <submittedName>
        <fullName evidence="8">CYFA0S09e03356g1_1</fullName>
    </submittedName>
</protein>
<evidence type="ECO:0000256" key="3">
    <source>
        <dbReference type="ARBA" id="ARBA00022989"/>
    </source>
</evidence>
<feature type="region of interest" description="Disordered" evidence="5">
    <location>
        <begin position="897"/>
        <end position="933"/>
    </location>
</feature>
<evidence type="ECO:0000256" key="2">
    <source>
        <dbReference type="ARBA" id="ARBA00022692"/>
    </source>
</evidence>
<dbReference type="InterPro" id="IPR007074">
    <property type="entry name" value="LicD/FKTN/FKRP_NTP_transf"/>
</dbReference>
<feature type="domain" description="LicD/FKTN/FKRP nucleotidyltransferase" evidence="7">
    <location>
        <begin position="440"/>
        <end position="673"/>
    </location>
</feature>
<proteinExistence type="predicted"/>
<reference evidence="8" key="1">
    <citation type="journal article" date="2014" name="Genome Announc.">
        <title>Genome sequence of the yeast Cyberlindnera fabianii (Hansenula fabianii).</title>
        <authorList>
            <person name="Freel K.C."/>
            <person name="Sarilar V."/>
            <person name="Neuveglise C."/>
            <person name="Devillers H."/>
            <person name="Friedrich A."/>
            <person name="Schacherer J."/>
        </authorList>
    </citation>
    <scope>NUCLEOTIDE SEQUENCE</scope>
    <source>
        <strain evidence="8">YJS4271</strain>
    </source>
</reference>
<dbReference type="Pfam" id="PF04991">
    <property type="entry name" value="LicD"/>
    <property type="match status" value="1"/>
</dbReference>